<evidence type="ECO:0000259" key="8">
    <source>
        <dbReference type="PROSITE" id="PS50902"/>
    </source>
</evidence>
<dbReference type="PANTHER" id="PTHR43687">
    <property type="entry name" value="ADENYLYLSULFATE REDUCTASE, BETA SUBUNIT"/>
    <property type="match status" value="1"/>
</dbReference>
<dbReference type="InterPro" id="IPR017900">
    <property type="entry name" value="4Fe4S_Fe_S_CS"/>
</dbReference>
<protein>
    <submittedName>
        <fullName evidence="10">EFR1 family ferrodoxin</fullName>
    </submittedName>
</protein>
<dbReference type="GO" id="GO:0010181">
    <property type="term" value="F:FMN binding"/>
    <property type="evidence" value="ECO:0007669"/>
    <property type="project" value="InterPro"/>
</dbReference>
<name>A0A921I216_9FIRM</name>
<dbReference type="SUPFAM" id="SSF52218">
    <property type="entry name" value="Flavoproteins"/>
    <property type="match status" value="1"/>
</dbReference>
<evidence type="ECO:0000256" key="5">
    <source>
        <dbReference type="ARBA" id="ARBA00022982"/>
    </source>
</evidence>
<reference evidence="10" key="1">
    <citation type="journal article" date="2021" name="PeerJ">
        <title>Extensive microbial diversity within the chicken gut microbiome revealed by metagenomics and culture.</title>
        <authorList>
            <person name="Gilroy R."/>
            <person name="Ravi A."/>
            <person name="Getino M."/>
            <person name="Pursley I."/>
            <person name="Horton D.L."/>
            <person name="Alikhan N.F."/>
            <person name="Baker D."/>
            <person name="Gharbi K."/>
            <person name="Hall N."/>
            <person name="Watson M."/>
            <person name="Adriaenssens E.M."/>
            <person name="Foster-Nyarko E."/>
            <person name="Jarju S."/>
            <person name="Secka A."/>
            <person name="Antonio M."/>
            <person name="Oren A."/>
            <person name="Chaudhuri R.R."/>
            <person name="La Ragione R."/>
            <person name="Hildebrand F."/>
            <person name="Pallen M.J."/>
        </authorList>
    </citation>
    <scope>NUCLEOTIDE SEQUENCE</scope>
    <source>
        <strain evidence="10">ChiSjej5B23-16112</strain>
    </source>
</reference>
<dbReference type="PROSITE" id="PS50902">
    <property type="entry name" value="FLAVODOXIN_LIKE"/>
    <property type="match status" value="1"/>
</dbReference>
<dbReference type="InterPro" id="IPR029039">
    <property type="entry name" value="Flavoprotein-like_sf"/>
</dbReference>
<evidence type="ECO:0000313" key="11">
    <source>
        <dbReference type="Proteomes" id="UP000769156"/>
    </source>
</evidence>
<keyword evidence="5" id="KW-0249">Electron transport</keyword>
<proteinExistence type="predicted"/>
<sequence>MEILQIVFSPTGGTQKVADLLAEEWGHTVCRVDLADPGLDAREAISLPEADLALIAVPSYAGRVPAVAAERLGHIRADGMKCVLVCVYGNRAYEDTLVELQDRANVCGFAATAAVAAIAEHSIMHQYAAGRPDAEDREELKEIAQKIKEKLACGEEKPVSVPGNRPYKEAKAASMVPAAGEACTGCGLCAEKCPVRAISKEHPDLTDETRCISCMKCVAVCPQKARKADSEKVAGLAARLKKICSIRKGNELFI</sequence>
<dbReference type="Gene3D" id="3.30.70.20">
    <property type="match status" value="2"/>
</dbReference>
<gene>
    <name evidence="10" type="ORF">K8V82_03775</name>
</gene>
<dbReference type="InterPro" id="IPR050572">
    <property type="entry name" value="Fe-S_Ferredoxin"/>
</dbReference>
<evidence type="ECO:0000256" key="4">
    <source>
        <dbReference type="ARBA" id="ARBA00022737"/>
    </source>
</evidence>
<dbReference type="GO" id="GO:0046872">
    <property type="term" value="F:metal ion binding"/>
    <property type="evidence" value="ECO:0007669"/>
    <property type="project" value="UniProtKB-KW"/>
</dbReference>
<dbReference type="GO" id="GO:0016651">
    <property type="term" value="F:oxidoreductase activity, acting on NAD(P)H"/>
    <property type="evidence" value="ECO:0007669"/>
    <property type="project" value="UniProtKB-ARBA"/>
</dbReference>
<dbReference type="PROSITE" id="PS00198">
    <property type="entry name" value="4FE4S_FER_1"/>
    <property type="match status" value="1"/>
</dbReference>
<feature type="domain" description="Flavodoxin-like" evidence="8">
    <location>
        <begin position="3"/>
        <end position="148"/>
    </location>
</feature>
<evidence type="ECO:0000256" key="2">
    <source>
        <dbReference type="ARBA" id="ARBA00022485"/>
    </source>
</evidence>
<keyword evidence="2" id="KW-0004">4Fe-4S</keyword>
<keyword evidence="7" id="KW-0411">Iron-sulfur</keyword>
<dbReference type="Pfam" id="PF13187">
    <property type="entry name" value="Fer4_9"/>
    <property type="match status" value="1"/>
</dbReference>
<reference evidence="10" key="2">
    <citation type="submission" date="2021-09" db="EMBL/GenBank/DDBJ databases">
        <authorList>
            <person name="Gilroy R."/>
        </authorList>
    </citation>
    <scope>NUCLEOTIDE SEQUENCE</scope>
    <source>
        <strain evidence="10">ChiSjej5B23-16112</strain>
    </source>
</reference>
<dbReference type="PROSITE" id="PS51379">
    <property type="entry name" value="4FE4S_FER_2"/>
    <property type="match status" value="2"/>
</dbReference>
<dbReference type="NCBIfam" id="NF038196">
    <property type="entry name" value="ferrodoxin_EFR1"/>
    <property type="match status" value="1"/>
</dbReference>
<dbReference type="SUPFAM" id="SSF46548">
    <property type="entry name" value="alpha-helical ferredoxin"/>
    <property type="match status" value="1"/>
</dbReference>
<accession>A0A921I216</accession>
<evidence type="ECO:0000259" key="9">
    <source>
        <dbReference type="PROSITE" id="PS51379"/>
    </source>
</evidence>
<dbReference type="PANTHER" id="PTHR43687:SF6">
    <property type="entry name" value="L-ASPARTATE SEMIALDEHYDE SULFURTRANSFERASE IRON-SULFUR SUBUNIT"/>
    <property type="match status" value="1"/>
</dbReference>
<dbReference type="GO" id="GO:0051539">
    <property type="term" value="F:4 iron, 4 sulfur cluster binding"/>
    <property type="evidence" value="ECO:0007669"/>
    <property type="project" value="UniProtKB-KW"/>
</dbReference>
<keyword evidence="3" id="KW-0479">Metal-binding</keyword>
<evidence type="ECO:0000256" key="6">
    <source>
        <dbReference type="ARBA" id="ARBA00023004"/>
    </source>
</evidence>
<evidence type="ECO:0000256" key="7">
    <source>
        <dbReference type="ARBA" id="ARBA00023014"/>
    </source>
</evidence>
<feature type="domain" description="4Fe-4S ferredoxin-type" evidence="9">
    <location>
        <begin position="201"/>
        <end position="231"/>
    </location>
</feature>
<evidence type="ECO:0000256" key="1">
    <source>
        <dbReference type="ARBA" id="ARBA00022448"/>
    </source>
</evidence>
<comment type="caution">
    <text evidence="10">The sequence shown here is derived from an EMBL/GenBank/DDBJ whole genome shotgun (WGS) entry which is preliminary data.</text>
</comment>
<evidence type="ECO:0000256" key="3">
    <source>
        <dbReference type="ARBA" id="ARBA00022723"/>
    </source>
</evidence>
<dbReference type="EMBL" id="DYVY01000061">
    <property type="protein sequence ID" value="HJF93892.1"/>
    <property type="molecule type" value="Genomic_DNA"/>
</dbReference>
<keyword evidence="1" id="KW-0813">Transport</keyword>
<dbReference type="Proteomes" id="UP000769156">
    <property type="component" value="Unassembled WGS sequence"/>
</dbReference>
<dbReference type="InterPro" id="IPR017896">
    <property type="entry name" value="4Fe4S_Fe-S-bd"/>
</dbReference>
<keyword evidence="4" id="KW-0677">Repeat</keyword>
<organism evidence="10 11">
    <name type="scientific">Lachnoclostridium phocaeense</name>
    <dbReference type="NCBI Taxonomy" id="1871021"/>
    <lineage>
        <taxon>Bacteria</taxon>
        <taxon>Bacillati</taxon>
        <taxon>Bacillota</taxon>
        <taxon>Clostridia</taxon>
        <taxon>Lachnospirales</taxon>
        <taxon>Lachnospiraceae</taxon>
    </lineage>
</organism>
<dbReference type="AlphaFoldDB" id="A0A921I216"/>
<dbReference type="InterPro" id="IPR008254">
    <property type="entry name" value="Flavodoxin/NO_synth"/>
</dbReference>
<dbReference type="InterPro" id="IPR047964">
    <property type="entry name" value="EFR1-like"/>
</dbReference>
<dbReference type="Gene3D" id="3.40.50.360">
    <property type="match status" value="1"/>
</dbReference>
<evidence type="ECO:0000313" key="10">
    <source>
        <dbReference type="EMBL" id="HJF93892.1"/>
    </source>
</evidence>
<feature type="domain" description="4Fe-4S ferredoxin-type" evidence="9">
    <location>
        <begin position="173"/>
        <end position="199"/>
    </location>
</feature>
<keyword evidence="6" id="KW-0408">Iron</keyword>